<sequence length="272" mass="30656">MSAFEAEVKKGERFEFGKNWRGFLSTLTDERVIIAEASIKEMMRVDDLTGKTVLDIGSGSGLFSLAARNLGARVYSFDYDPASVACTWELRSRYFPDDPHWVVEEGSVLDETFLNSLGSFDVVYSWGGLHHTGNMWSAIANAASLVNGNGSLFIAIYNDQGRRSIFWRKIKNVFCSGALGKTIVSSVFIPCFFLEVMLLCIIKRENVFSGYKRNRGMSIVHDWFDWLGGFPFEVAKVEEVFHFLREKGFCLKSIKTTNGHGNNQFVFVRAAN</sequence>
<dbReference type="Proteomes" id="UP001244242">
    <property type="component" value="Unassembled WGS sequence"/>
</dbReference>
<comment type="caution">
    <text evidence="1">The sequence shown here is derived from an EMBL/GenBank/DDBJ whole genome shotgun (WGS) entry which is preliminary data.</text>
</comment>
<dbReference type="RefSeq" id="WP_282721641.1">
    <property type="nucleotide sequence ID" value="NZ_JASCQO010000035.1"/>
</dbReference>
<accession>A0ABT6VJK3</accession>
<dbReference type="InterPro" id="IPR029063">
    <property type="entry name" value="SAM-dependent_MTases_sf"/>
</dbReference>
<dbReference type="CDD" id="cd02440">
    <property type="entry name" value="AdoMet_MTases"/>
    <property type="match status" value="1"/>
</dbReference>
<keyword evidence="1" id="KW-0489">Methyltransferase</keyword>
<organism evidence="1 2">
    <name type="scientific">Halomonas kalidii</name>
    <dbReference type="NCBI Taxonomy" id="3043293"/>
    <lineage>
        <taxon>Bacteria</taxon>
        <taxon>Pseudomonadati</taxon>
        <taxon>Pseudomonadota</taxon>
        <taxon>Gammaproteobacteria</taxon>
        <taxon>Oceanospirillales</taxon>
        <taxon>Halomonadaceae</taxon>
        <taxon>Halomonas</taxon>
    </lineage>
</organism>
<dbReference type="Pfam" id="PF13489">
    <property type="entry name" value="Methyltransf_23"/>
    <property type="match status" value="1"/>
</dbReference>
<keyword evidence="2" id="KW-1185">Reference proteome</keyword>
<dbReference type="EC" id="2.1.-.-" evidence="1"/>
<proteinExistence type="predicted"/>
<keyword evidence="1" id="KW-0808">Transferase</keyword>
<protein>
    <submittedName>
        <fullName evidence="1">Class I SAM-dependent methyltransferase</fullName>
        <ecNumber evidence="1">2.1.-.-</ecNumber>
    </submittedName>
</protein>
<evidence type="ECO:0000313" key="2">
    <source>
        <dbReference type="Proteomes" id="UP001244242"/>
    </source>
</evidence>
<dbReference type="SUPFAM" id="SSF53335">
    <property type="entry name" value="S-adenosyl-L-methionine-dependent methyltransferases"/>
    <property type="match status" value="1"/>
</dbReference>
<dbReference type="Gene3D" id="3.40.50.150">
    <property type="entry name" value="Vaccinia Virus protein VP39"/>
    <property type="match status" value="1"/>
</dbReference>
<reference evidence="1 2" key="1">
    <citation type="submission" date="2023-04" db="EMBL/GenBank/DDBJ databases">
        <title>Halomonas strains isolated from rhizosphere soil.</title>
        <authorList>
            <person name="Xu L."/>
            <person name="Sun J.-Q."/>
        </authorList>
    </citation>
    <scope>NUCLEOTIDE SEQUENCE [LARGE SCALE GENOMIC DNA]</scope>
    <source>
        <strain evidence="1 2">LN1S58</strain>
    </source>
</reference>
<dbReference type="GO" id="GO:0032259">
    <property type="term" value="P:methylation"/>
    <property type="evidence" value="ECO:0007669"/>
    <property type="project" value="UniProtKB-KW"/>
</dbReference>
<name>A0ABT6VJK3_9GAMM</name>
<dbReference type="GO" id="GO:0008168">
    <property type="term" value="F:methyltransferase activity"/>
    <property type="evidence" value="ECO:0007669"/>
    <property type="project" value="UniProtKB-KW"/>
</dbReference>
<dbReference type="EMBL" id="JASCQO010000035">
    <property type="protein sequence ID" value="MDI5934170.1"/>
    <property type="molecule type" value="Genomic_DNA"/>
</dbReference>
<evidence type="ECO:0000313" key="1">
    <source>
        <dbReference type="EMBL" id="MDI5934170.1"/>
    </source>
</evidence>
<gene>
    <name evidence="1" type="ORF">QLQ84_10255</name>
</gene>